<dbReference type="InterPro" id="IPR036890">
    <property type="entry name" value="HATPase_C_sf"/>
</dbReference>
<evidence type="ECO:0000259" key="6">
    <source>
        <dbReference type="PROSITE" id="PS50113"/>
    </source>
</evidence>
<dbReference type="Gene3D" id="1.20.5.1930">
    <property type="match status" value="1"/>
</dbReference>
<dbReference type="InterPro" id="IPR000700">
    <property type="entry name" value="PAS-assoc_C"/>
</dbReference>
<evidence type="ECO:0000256" key="2">
    <source>
        <dbReference type="ARBA" id="ARBA00022777"/>
    </source>
</evidence>
<dbReference type="EMBL" id="LSLI01000060">
    <property type="protein sequence ID" value="KXS31719.1"/>
    <property type="molecule type" value="Genomic_DNA"/>
</dbReference>
<feature type="domain" description="PAC" evidence="6">
    <location>
        <begin position="161"/>
        <end position="213"/>
    </location>
</feature>
<dbReference type="GO" id="GO:0016020">
    <property type="term" value="C:membrane"/>
    <property type="evidence" value="ECO:0007669"/>
    <property type="project" value="InterPro"/>
</dbReference>
<dbReference type="Gene3D" id="3.30.565.10">
    <property type="entry name" value="Histidine kinase-like ATPase, C-terminal domain"/>
    <property type="match status" value="1"/>
</dbReference>
<feature type="domain" description="Histidine kinase" evidence="4">
    <location>
        <begin position="340"/>
        <end position="429"/>
    </location>
</feature>
<dbReference type="GO" id="GO:0046983">
    <property type="term" value="F:protein dimerization activity"/>
    <property type="evidence" value="ECO:0007669"/>
    <property type="project" value="InterPro"/>
</dbReference>
<dbReference type="SMART" id="SM00091">
    <property type="entry name" value="PAS"/>
    <property type="match status" value="1"/>
</dbReference>
<evidence type="ECO:0000256" key="3">
    <source>
        <dbReference type="ARBA" id="ARBA00023012"/>
    </source>
</evidence>
<protein>
    <submittedName>
        <fullName evidence="7">Signal transduction histidine kinase</fullName>
    </submittedName>
</protein>
<dbReference type="SMART" id="SM00387">
    <property type="entry name" value="HATPase_c"/>
    <property type="match status" value="1"/>
</dbReference>
<keyword evidence="3" id="KW-0902">Two-component regulatory system</keyword>
<reference evidence="7 8" key="2">
    <citation type="submission" date="2016-03" db="EMBL/GenBank/DDBJ databases">
        <title>New uncultured bacterium of the family Gallionellaceae from acid mine drainage: description and reconstruction of genome based on metagenomic analysis of microbial community.</title>
        <authorList>
            <person name="Kadnikov V."/>
            <person name="Ivasenko D."/>
            <person name="Beletsky A."/>
            <person name="Mardanov A."/>
            <person name="Danilova E."/>
            <person name="Pimenov N."/>
            <person name="Karnachuk O."/>
            <person name="Ravin N."/>
        </authorList>
    </citation>
    <scope>NUCLEOTIDE SEQUENCE [LARGE SCALE GENOMIC DNA]</scope>
    <source>
        <strain evidence="7">ShG14-8</strain>
    </source>
</reference>
<name>A0A139BRY5_9PROT</name>
<dbReference type="PATRIC" id="fig|1796491.3.peg.2367"/>
<feature type="domain" description="PAS" evidence="5">
    <location>
        <begin position="88"/>
        <end position="134"/>
    </location>
</feature>
<accession>A0A139BRY5</accession>
<dbReference type="InterPro" id="IPR011712">
    <property type="entry name" value="Sig_transdc_His_kin_sub3_dim/P"/>
</dbReference>
<dbReference type="InterPro" id="IPR001610">
    <property type="entry name" value="PAC"/>
</dbReference>
<dbReference type="GO" id="GO:0000155">
    <property type="term" value="F:phosphorelay sensor kinase activity"/>
    <property type="evidence" value="ECO:0007669"/>
    <property type="project" value="InterPro"/>
</dbReference>
<dbReference type="PROSITE" id="PS50109">
    <property type="entry name" value="HIS_KIN"/>
    <property type="match status" value="1"/>
</dbReference>
<dbReference type="SUPFAM" id="SSF55785">
    <property type="entry name" value="PYP-like sensor domain (PAS domain)"/>
    <property type="match status" value="1"/>
</dbReference>
<sequence>MVKHLLKDFLSSPRGAMGFIALLMLAAEFLIMVMIEIVLKPVFGPHISVVFWEFLDPLLLIVIVTPFIYVLNVRPLERQKIILQQQFSELSITAVTFESREGVMVTDADNNILRVNHSFSEITGYTNREAIGKTPGILHSGRHNKEFYRNMWQILARDRFWCGEVWNRKKNGDIYPEWLAITAVLGAEGQVTNYVGIFSDISDRKAGEEQLRKLTAHIQTAREEEKTRIAREIHDDLGGTLTALKMDVYRLAGKLSANEQTAPLLERVESMTQLIDNAVGVTRRVISDLHPTILDDLGLVAALEWQCDQFRKRTGIACEVICADDKDDEKKLEKAPAINLFRIFQEALTNVAQHSGATRVRVEFHQDDEEINLSISDNGRGLPEGHVIAQTSYGLRGMRERVAQLDGQIRFDSPPGGGLRVAVTLPPAAGNNEERKI</sequence>
<dbReference type="CDD" id="cd00130">
    <property type="entry name" value="PAS"/>
    <property type="match status" value="1"/>
</dbReference>
<dbReference type="SUPFAM" id="SSF55874">
    <property type="entry name" value="ATPase domain of HSP90 chaperone/DNA topoisomerase II/histidine kinase"/>
    <property type="match status" value="1"/>
</dbReference>
<dbReference type="CDD" id="cd16917">
    <property type="entry name" value="HATPase_UhpB-NarQ-NarX-like"/>
    <property type="match status" value="1"/>
</dbReference>
<dbReference type="InterPro" id="IPR005467">
    <property type="entry name" value="His_kinase_dom"/>
</dbReference>
<evidence type="ECO:0000259" key="5">
    <source>
        <dbReference type="PROSITE" id="PS50112"/>
    </source>
</evidence>
<reference evidence="7 8" key="1">
    <citation type="submission" date="2016-02" db="EMBL/GenBank/DDBJ databases">
        <authorList>
            <person name="Wen L."/>
            <person name="He K."/>
            <person name="Yang H."/>
        </authorList>
    </citation>
    <scope>NUCLEOTIDE SEQUENCE [LARGE SCALE GENOMIC DNA]</scope>
    <source>
        <strain evidence="7">ShG14-8</strain>
    </source>
</reference>
<dbReference type="NCBIfam" id="TIGR00229">
    <property type="entry name" value="sensory_box"/>
    <property type="match status" value="1"/>
</dbReference>
<dbReference type="Pfam" id="PF02518">
    <property type="entry name" value="HATPase_c"/>
    <property type="match status" value="1"/>
</dbReference>
<dbReference type="PANTHER" id="PTHR24421">
    <property type="entry name" value="NITRATE/NITRITE SENSOR PROTEIN NARX-RELATED"/>
    <property type="match status" value="1"/>
</dbReference>
<evidence type="ECO:0000313" key="8">
    <source>
        <dbReference type="Proteomes" id="UP000070578"/>
    </source>
</evidence>
<dbReference type="Pfam" id="PF13426">
    <property type="entry name" value="PAS_9"/>
    <property type="match status" value="1"/>
</dbReference>
<dbReference type="PROSITE" id="PS50113">
    <property type="entry name" value="PAC"/>
    <property type="match status" value="1"/>
</dbReference>
<proteinExistence type="predicted"/>
<dbReference type="InterPro" id="IPR003594">
    <property type="entry name" value="HATPase_dom"/>
</dbReference>
<gene>
    <name evidence="7" type="ORF">AWT59_2164</name>
</gene>
<dbReference type="InterPro" id="IPR050482">
    <property type="entry name" value="Sensor_HK_TwoCompSys"/>
</dbReference>
<dbReference type="InterPro" id="IPR035965">
    <property type="entry name" value="PAS-like_dom_sf"/>
</dbReference>
<dbReference type="AlphaFoldDB" id="A0A139BRY5"/>
<dbReference type="Gene3D" id="3.30.450.20">
    <property type="entry name" value="PAS domain"/>
    <property type="match status" value="1"/>
</dbReference>
<dbReference type="PANTHER" id="PTHR24421:SF59">
    <property type="entry name" value="OXYGEN SENSOR HISTIDINE KINASE NREB"/>
    <property type="match status" value="1"/>
</dbReference>
<comment type="caution">
    <text evidence="7">The sequence shown here is derived from an EMBL/GenBank/DDBJ whole genome shotgun (WGS) entry which is preliminary data.</text>
</comment>
<dbReference type="InterPro" id="IPR000014">
    <property type="entry name" value="PAS"/>
</dbReference>
<evidence type="ECO:0000259" key="4">
    <source>
        <dbReference type="PROSITE" id="PS50109"/>
    </source>
</evidence>
<dbReference type="Pfam" id="PF07730">
    <property type="entry name" value="HisKA_3"/>
    <property type="match status" value="1"/>
</dbReference>
<keyword evidence="1" id="KW-0808">Transferase</keyword>
<dbReference type="SMART" id="SM00086">
    <property type="entry name" value="PAC"/>
    <property type="match status" value="1"/>
</dbReference>
<dbReference type="Proteomes" id="UP000070578">
    <property type="component" value="Unassembled WGS sequence"/>
</dbReference>
<evidence type="ECO:0000313" key="7">
    <source>
        <dbReference type="EMBL" id="KXS31719.1"/>
    </source>
</evidence>
<keyword evidence="2 7" id="KW-0418">Kinase</keyword>
<dbReference type="PROSITE" id="PS50112">
    <property type="entry name" value="PAS"/>
    <property type="match status" value="1"/>
</dbReference>
<evidence type="ECO:0000256" key="1">
    <source>
        <dbReference type="ARBA" id="ARBA00022679"/>
    </source>
</evidence>
<organism evidence="7 8">
    <name type="scientific">Candidatus Gallionella acididurans</name>
    <dbReference type="NCBI Taxonomy" id="1796491"/>
    <lineage>
        <taxon>Bacteria</taxon>
        <taxon>Pseudomonadati</taxon>
        <taxon>Pseudomonadota</taxon>
        <taxon>Betaproteobacteria</taxon>
        <taxon>Nitrosomonadales</taxon>
        <taxon>Gallionellaceae</taxon>
        <taxon>Gallionella</taxon>
    </lineage>
</organism>